<proteinExistence type="predicted"/>
<dbReference type="EMBL" id="CP034205">
    <property type="protein sequence ID" value="QBZ55593.1"/>
    <property type="molecule type" value="Genomic_DNA"/>
</dbReference>
<protein>
    <submittedName>
        <fullName evidence="2">Uncharacterized protein</fullName>
    </submittedName>
</protein>
<feature type="signal peptide" evidence="1">
    <location>
        <begin position="1"/>
        <end position="24"/>
    </location>
</feature>
<evidence type="ECO:0000313" key="3">
    <source>
        <dbReference type="Proteomes" id="UP000294847"/>
    </source>
</evidence>
<accession>A0A4P7N0B3</accession>
<sequence>MHLAKPFKLLTLVALQTGIAAAKGQPEHCFVRILKYEIPIHGDGYLVGSDVNWWVGNQKVDFHINNDCTIQRRGGTQEKKPYRLDSISTLGEDLPKGFDFILFRESKIDEFLAQGGVTKRILGSMIL</sequence>
<dbReference type="Proteomes" id="UP000294847">
    <property type="component" value="Chromosome 2"/>
</dbReference>
<keyword evidence="1" id="KW-0732">Signal</keyword>
<organism evidence="2 3">
    <name type="scientific">Pyricularia oryzae</name>
    <name type="common">Rice blast fungus</name>
    <name type="synonym">Magnaporthe oryzae</name>
    <dbReference type="NCBI Taxonomy" id="318829"/>
    <lineage>
        <taxon>Eukaryota</taxon>
        <taxon>Fungi</taxon>
        <taxon>Dikarya</taxon>
        <taxon>Ascomycota</taxon>
        <taxon>Pezizomycotina</taxon>
        <taxon>Sordariomycetes</taxon>
        <taxon>Sordariomycetidae</taxon>
        <taxon>Magnaporthales</taxon>
        <taxon>Pyriculariaceae</taxon>
        <taxon>Pyricularia</taxon>
    </lineage>
</organism>
<feature type="chain" id="PRO_5020263737" evidence="1">
    <location>
        <begin position="25"/>
        <end position="127"/>
    </location>
</feature>
<reference evidence="2 3" key="1">
    <citation type="journal article" date="2019" name="Mol. Biol. Evol.">
        <title>Blast fungal genomes show frequent chromosomal changes, gene gains and losses, and effector gene turnover.</title>
        <authorList>
            <person name="Gomez Luciano L.B."/>
            <person name="Jason Tsai I."/>
            <person name="Chuma I."/>
            <person name="Tosa Y."/>
            <person name="Chen Y.H."/>
            <person name="Li J.Y."/>
            <person name="Li M.Y."/>
            <person name="Jade Lu M.Y."/>
            <person name="Nakayashiki H."/>
            <person name="Li W.H."/>
        </authorList>
    </citation>
    <scope>NUCLEOTIDE SEQUENCE [LARGE SCALE GENOMIC DNA]</scope>
    <source>
        <strain evidence="2">MZ5-1-6</strain>
    </source>
</reference>
<evidence type="ECO:0000256" key="1">
    <source>
        <dbReference type="SAM" id="SignalP"/>
    </source>
</evidence>
<evidence type="ECO:0000313" key="2">
    <source>
        <dbReference type="EMBL" id="QBZ55593.1"/>
    </source>
</evidence>
<name>A0A4P7N0B3_PYROR</name>
<dbReference type="AlphaFoldDB" id="A0A4P7N0B3"/>
<gene>
    <name evidence="2" type="ORF">PoMZ_00493</name>
</gene>